<comment type="caution">
    <text evidence="1">The sequence shown here is derived from an EMBL/GenBank/DDBJ whole genome shotgun (WGS) entry which is preliminary data.</text>
</comment>
<gene>
    <name evidence="1" type="ORF">TU35_004210</name>
</gene>
<evidence type="ECO:0000313" key="2">
    <source>
        <dbReference type="Proteomes" id="UP000033636"/>
    </source>
</evidence>
<evidence type="ECO:0000313" key="1">
    <source>
        <dbReference type="EMBL" id="MFB6490446.1"/>
    </source>
</evidence>
<organism evidence="1 2">
    <name type="scientific">Thermoproteus sp. AZ2</name>
    <dbReference type="NCBI Taxonomy" id="1609232"/>
    <lineage>
        <taxon>Archaea</taxon>
        <taxon>Thermoproteota</taxon>
        <taxon>Thermoprotei</taxon>
        <taxon>Thermoproteales</taxon>
        <taxon>Thermoproteaceae</taxon>
        <taxon>Thermoproteus</taxon>
    </lineage>
</organism>
<dbReference type="EMBL" id="JZWT02000009">
    <property type="protein sequence ID" value="MFB6490446.1"/>
    <property type="molecule type" value="Genomic_DNA"/>
</dbReference>
<accession>A0ACC6V0H1</accession>
<proteinExistence type="predicted"/>
<dbReference type="Proteomes" id="UP000033636">
    <property type="component" value="Unassembled WGS sequence"/>
</dbReference>
<protein>
    <submittedName>
        <fullName evidence="1">Uncharacterized protein</fullName>
    </submittedName>
</protein>
<sequence>MKVVRTGMPVIQLLEELRKDLQSPELQYMQRIPAPRPGERYRDIVAELFTKYGIAAVYIWLRVGSREKRYAVVARYDWAAGGFAEGWIVEGDEVRVYEPIGVSLSQFGSTLEEFGDLFWRAENLLASRKVEEAEKEKD</sequence>
<name>A0ACC6V0H1_9CREN</name>
<reference evidence="1" key="1">
    <citation type="submission" date="2024-07" db="EMBL/GenBank/DDBJ databases">
        <title>Metagenome and Metagenome-Assembled Genomes of Archaea from a hot spring from the geothermal field of Los Azufres, Mexico.</title>
        <authorList>
            <person name="Marin-Paredes R."/>
            <person name="Martinez-Romero E."/>
            <person name="Servin-Garciduenas L.E."/>
        </authorList>
    </citation>
    <scope>NUCLEOTIDE SEQUENCE</scope>
</reference>